<dbReference type="Ensembl" id="ENSCSRT00000015700.1">
    <property type="protein sequence ID" value="ENSCSRP00000015059.1"/>
    <property type="gene ID" value="ENSCSRG00000011482.1"/>
</dbReference>
<dbReference type="InterPro" id="IPR000742">
    <property type="entry name" value="EGF"/>
</dbReference>
<evidence type="ECO:0000256" key="2">
    <source>
        <dbReference type="ARBA" id="ARBA00022729"/>
    </source>
</evidence>
<dbReference type="InterPro" id="IPR050751">
    <property type="entry name" value="ECM_structural_protein"/>
</dbReference>
<dbReference type="PANTHER" id="PTHR24034">
    <property type="entry name" value="EGF-LIKE DOMAIN-CONTAINING PROTEIN"/>
    <property type="match status" value="1"/>
</dbReference>
<keyword evidence="9" id="KW-1185">Reference proteome</keyword>
<dbReference type="PANTHER" id="PTHR24034:SF209">
    <property type="entry name" value="EGF-LIKE DOMAIN-CONTAINING PROTEIN"/>
    <property type="match status" value="1"/>
</dbReference>
<comment type="caution">
    <text evidence="5">Lacks conserved residue(s) required for the propagation of feature annotation.</text>
</comment>
<keyword evidence="3" id="KW-0677">Repeat</keyword>
<sequence length="173" mass="17742">MGGRKGEVTGGRERALGVGRRVVNPTSPFARQTSTSARTHWAPQPPSADIDECATGLPCGPHGRCSNTEGSFRCLCGQGYRGDAPGGPCADVNECLEGEFCFPHGECLNTDGSYTCLCAPGFAPVPSGTACLGTGPRRPGSAAPPAGGWGRTQASEDRGISCGWTQAFGCYGV</sequence>
<protein>
    <recommendedName>
        <fullName evidence="7">EGF-like domain-containing protein</fullName>
    </recommendedName>
</protein>
<feature type="domain" description="EGF-like" evidence="7">
    <location>
        <begin position="49"/>
        <end position="86"/>
    </location>
</feature>
<dbReference type="PROSITE" id="PS01187">
    <property type="entry name" value="EGF_CA"/>
    <property type="match status" value="1"/>
</dbReference>
<feature type="compositionally biased region" description="Polar residues" evidence="6">
    <location>
        <begin position="24"/>
        <end position="38"/>
    </location>
</feature>
<dbReference type="InterPro" id="IPR018097">
    <property type="entry name" value="EGF_Ca-bd_CS"/>
</dbReference>
<dbReference type="Gene3D" id="2.10.25.10">
    <property type="entry name" value="Laminin"/>
    <property type="match status" value="2"/>
</dbReference>
<dbReference type="AlphaFoldDB" id="A0A8C3SKM6"/>
<evidence type="ECO:0000256" key="1">
    <source>
        <dbReference type="ARBA" id="ARBA00022536"/>
    </source>
</evidence>
<dbReference type="InterPro" id="IPR000152">
    <property type="entry name" value="EGF-type_Asp/Asn_hydroxyl_site"/>
</dbReference>
<evidence type="ECO:0000256" key="4">
    <source>
        <dbReference type="ARBA" id="ARBA00023157"/>
    </source>
</evidence>
<feature type="compositionally biased region" description="Low complexity" evidence="6">
    <location>
        <begin position="136"/>
        <end position="146"/>
    </location>
</feature>
<name>A0A8C3SKM6_CHESE</name>
<dbReference type="InterPro" id="IPR009030">
    <property type="entry name" value="Growth_fac_rcpt_cys_sf"/>
</dbReference>
<evidence type="ECO:0000259" key="7">
    <source>
        <dbReference type="PROSITE" id="PS50026"/>
    </source>
</evidence>
<evidence type="ECO:0000256" key="6">
    <source>
        <dbReference type="SAM" id="MobiDB-lite"/>
    </source>
</evidence>
<dbReference type="InterPro" id="IPR049883">
    <property type="entry name" value="NOTCH1_EGF-like"/>
</dbReference>
<keyword evidence="4" id="KW-1015">Disulfide bond</keyword>
<feature type="compositionally biased region" description="Basic and acidic residues" evidence="6">
    <location>
        <begin position="1"/>
        <end position="15"/>
    </location>
</feature>
<dbReference type="SUPFAM" id="SSF57184">
    <property type="entry name" value="Growth factor receptor domain"/>
    <property type="match status" value="1"/>
</dbReference>
<proteinExistence type="predicted"/>
<feature type="region of interest" description="Disordered" evidence="6">
    <location>
        <begin position="1"/>
        <end position="46"/>
    </location>
</feature>
<reference evidence="8" key="1">
    <citation type="submission" date="2025-08" db="UniProtKB">
        <authorList>
            <consortium name="Ensembl"/>
        </authorList>
    </citation>
    <scope>IDENTIFICATION</scope>
</reference>
<dbReference type="GO" id="GO:0005509">
    <property type="term" value="F:calcium ion binding"/>
    <property type="evidence" value="ECO:0007669"/>
    <property type="project" value="InterPro"/>
</dbReference>
<dbReference type="InterPro" id="IPR001881">
    <property type="entry name" value="EGF-like_Ca-bd_dom"/>
</dbReference>
<feature type="domain" description="EGF-like" evidence="7">
    <location>
        <begin position="91"/>
        <end position="132"/>
    </location>
</feature>
<feature type="region of interest" description="Disordered" evidence="6">
    <location>
        <begin position="136"/>
        <end position="156"/>
    </location>
</feature>
<dbReference type="SMART" id="SM00179">
    <property type="entry name" value="EGF_CA"/>
    <property type="match status" value="2"/>
</dbReference>
<dbReference type="PROSITE" id="PS00010">
    <property type="entry name" value="ASX_HYDROXYL"/>
    <property type="match status" value="2"/>
</dbReference>
<dbReference type="PROSITE" id="PS01186">
    <property type="entry name" value="EGF_2"/>
    <property type="match status" value="1"/>
</dbReference>
<organism evidence="8 9">
    <name type="scientific">Chelydra serpentina</name>
    <name type="common">Snapping turtle</name>
    <name type="synonym">Testudo serpentina</name>
    <dbReference type="NCBI Taxonomy" id="8475"/>
    <lineage>
        <taxon>Eukaryota</taxon>
        <taxon>Metazoa</taxon>
        <taxon>Chordata</taxon>
        <taxon>Craniata</taxon>
        <taxon>Vertebrata</taxon>
        <taxon>Euteleostomi</taxon>
        <taxon>Archelosauria</taxon>
        <taxon>Testudinata</taxon>
        <taxon>Testudines</taxon>
        <taxon>Cryptodira</taxon>
        <taxon>Durocryptodira</taxon>
        <taxon>Americhelydia</taxon>
        <taxon>Chelydroidea</taxon>
        <taxon>Chelydridae</taxon>
        <taxon>Chelydra</taxon>
    </lineage>
</organism>
<dbReference type="CDD" id="cd00054">
    <property type="entry name" value="EGF_CA"/>
    <property type="match status" value="2"/>
</dbReference>
<reference evidence="8" key="2">
    <citation type="submission" date="2025-09" db="UniProtKB">
        <authorList>
            <consortium name="Ensembl"/>
        </authorList>
    </citation>
    <scope>IDENTIFICATION</scope>
</reference>
<dbReference type="PROSITE" id="PS50026">
    <property type="entry name" value="EGF_3"/>
    <property type="match status" value="2"/>
</dbReference>
<keyword evidence="2" id="KW-0732">Signal</keyword>
<dbReference type="SMART" id="SM00181">
    <property type="entry name" value="EGF"/>
    <property type="match status" value="2"/>
</dbReference>
<evidence type="ECO:0000313" key="9">
    <source>
        <dbReference type="Proteomes" id="UP000694403"/>
    </source>
</evidence>
<accession>A0A8C3SKM6</accession>
<evidence type="ECO:0000256" key="5">
    <source>
        <dbReference type="PROSITE-ProRule" id="PRU00076"/>
    </source>
</evidence>
<dbReference type="Proteomes" id="UP000694403">
    <property type="component" value="Unplaced"/>
</dbReference>
<evidence type="ECO:0000313" key="8">
    <source>
        <dbReference type="Ensembl" id="ENSCSRP00000015059.1"/>
    </source>
</evidence>
<keyword evidence="1 5" id="KW-0245">EGF-like domain</keyword>
<evidence type="ECO:0000256" key="3">
    <source>
        <dbReference type="ARBA" id="ARBA00022737"/>
    </source>
</evidence>
<dbReference type="Pfam" id="PF07645">
    <property type="entry name" value="EGF_CA"/>
    <property type="match status" value="2"/>
</dbReference>